<dbReference type="Gene3D" id="3.40.50.300">
    <property type="entry name" value="P-loop containing nucleotide triphosphate hydrolases"/>
    <property type="match status" value="1"/>
</dbReference>
<accession>A0A3E4QN55</accession>
<dbReference type="InterPro" id="IPR028350">
    <property type="entry name" value="DNAC/IstB-like"/>
</dbReference>
<dbReference type="EMBL" id="QSRJ01000026">
    <property type="protein sequence ID" value="RGL06870.1"/>
    <property type="molecule type" value="Genomic_DNA"/>
</dbReference>
<evidence type="ECO:0000259" key="1">
    <source>
        <dbReference type="SMART" id="SM00382"/>
    </source>
</evidence>
<dbReference type="SUPFAM" id="SSF52540">
    <property type="entry name" value="P-loop containing nucleoside triphosphate hydrolases"/>
    <property type="match status" value="1"/>
</dbReference>
<dbReference type="GO" id="GO:0005524">
    <property type="term" value="F:ATP binding"/>
    <property type="evidence" value="ECO:0007669"/>
    <property type="project" value="InterPro"/>
</dbReference>
<evidence type="ECO:0000313" key="3">
    <source>
        <dbReference type="Proteomes" id="UP000260943"/>
    </source>
</evidence>
<dbReference type="PANTHER" id="PTHR30050">
    <property type="entry name" value="CHROMOSOMAL REPLICATION INITIATOR PROTEIN DNAA"/>
    <property type="match status" value="1"/>
</dbReference>
<dbReference type="InterPro" id="IPR027417">
    <property type="entry name" value="P-loop_NTPase"/>
</dbReference>
<reference evidence="2 3" key="1">
    <citation type="submission" date="2018-08" db="EMBL/GenBank/DDBJ databases">
        <title>A genome reference for cultivated species of the human gut microbiota.</title>
        <authorList>
            <person name="Zou Y."/>
            <person name="Xue W."/>
            <person name="Luo G."/>
        </authorList>
    </citation>
    <scope>NUCLEOTIDE SEQUENCE [LARGE SCALE GENOMIC DNA]</scope>
    <source>
        <strain evidence="2 3">TF08-14</strain>
    </source>
</reference>
<gene>
    <name evidence="2" type="ORF">DXC81_11315</name>
</gene>
<protein>
    <submittedName>
        <fullName evidence="2">AAA family ATPase</fullName>
    </submittedName>
</protein>
<comment type="caution">
    <text evidence="2">The sequence shown here is derived from an EMBL/GenBank/DDBJ whole genome shotgun (WGS) entry which is preliminary data.</text>
</comment>
<dbReference type="Pfam" id="PF01695">
    <property type="entry name" value="IstB_IS21"/>
    <property type="match status" value="1"/>
</dbReference>
<name>A0A3E4QN55_9ACTN</name>
<proteinExistence type="predicted"/>
<dbReference type="SMART" id="SM00382">
    <property type="entry name" value="AAA"/>
    <property type="match status" value="1"/>
</dbReference>
<feature type="domain" description="AAA+ ATPase" evidence="1">
    <location>
        <begin position="103"/>
        <end position="238"/>
    </location>
</feature>
<dbReference type="InterPro" id="IPR002611">
    <property type="entry name" value="IstB_ATP-bd"/>
</dbReference>
<sequence length="268" mass="28749">MAEQSAFERIAADARAIGANVPAAETARLAEDRGMGAAEVEAVAETPSHLAAKKRERAARMHLNMSHIPQKSPKTFDNFDFGRVRGKGGEALAGLPARANLHAGRNLALIGPEGVGKTHLAQAYGRACCERGLQAYYVKARELSDELAKAVRPGTAASAMNQPIRPARLIIDEIGRCKFDKERTDPPSRVVDARCEKDGPNLILMTSNFTADKWDEFFTGGSTLLRVSDGLLDDAAVFMIGGTGYRGSALETFSVEAVPSVSRLPGRK</sequence>
<dbReference type="GO" id="GO:0006260">
    <property type="term" value="P:DNA replication"/>
    <property type="evidence" value="ECO:0007669"/>
    <property type="project" value="TreeGrafter"/>
</dbReference>
<dbReference type="RefSeq" id="WP_117680475.1">
    <property type="nucleotide sequence ID" value="NZ_QSRJ01000026.1"/>
</dbReference>
<dbReference type="AlphaFoldDB" id="A0A3E4QN55"/>
<dbReference type="CDD" id="cd00009">
    <property type="entry name" value="AAA"/>
    <property type="match status" value="1"/>
</dbReference>
<dbReference type="PIRSF" id="PIRSF003073">
    <property type="entry name" value="DNAC_TnpB_IstB"/>
    <property type="match status" value="1"/>
</dbReference>
<dbReference type="PANTHER" id="PTHR30050:SF4">
    <property type="entry name" value="ATP-BINDING PROTEIN RV3427C IN INSERTION SEQUENCE-RELATED"/>
    <property type="match status" value="1"/>
</dbReference>
<organism evidence="2 3">
    <name type="scientific">Collinsella tanakaei</name>
    <dbReference type="NCBI Taxonomy" id="626935"/>
    <lineage>
        <taxon>Bacteria</taxon>
        <taxon>Bacillati</taxon>
        <taxon>Actinomycetota</taxon>
        <taxon>Coriobacteriia</taxon>
        <taxon>Coriobacteriales</taxon>
        <taxon>Coriobacteriaceae</taxon>
        <taxon>Collinsella</taxon>
    </lineage>
</organism>
<evidence type="ECO:0000313" key="2">
    <source>
        <dbReference type="EMBL" id="RGL06870.1"/>
    </source>
</evidence>
<dbReference type="InterPro" id="IPR003593">
    <property type="entry name" value="AAA+_ATPase"/>
</dbReference>
<dbReference type="Proteomes" id="UP000260943">
    <property type="component" value="Unassembled WGS sequence"/>
</dbReference>